<feature type="transmembrane region" description="Helical" evidence="1">
    <location>
        <begin position="333"/>
        <end position="352"/>
    </location>
</feature>
<evidence type="ECO:0000313" key="3">
    <source>
        <dbReference type="Proteomes" id="UP000046155"/>
    </source>
</evidence>
<keyword evidence="1" id="KW-0812">Transmembrane</keyword>
<proteinExistence type="predicted"/>
<dbReference type="Pfam" id="PF04143">
    <property type="entry name" value="Sulf_transp"/>
    <property type="match status" value="1"/>
</dbReference>
<dbReference type="AlphaFoldDB" id="A0A0B7MME0"/>
<feature type="transmembrane region" description="Helical" evidence="1">
    <location>
        <begin position="192"/>
        <end position="212"/>
    </location>
</feature>
<accession>A0A0B7MME0</accession>
<keyword evidence="1" id="KW-1133">Transmembrane helix</keyword>
<reference evidence="3" key="1">
    <citation type="submission" date="2015-01" db="EMBL/GenBank/DDBJ databases">
        <authorList>
            <person name="Manzoor Shahid"/>
            <person name="Zubair Saima"/>
        </authorList>
    </citation>
    <scope>NUCLEOTIDE SEQUENCE [LARGE SCALE GENOMIC DNA]</scope>
    <source>
        <strain evidence="3">Sp3</strain>
    </source>
</reference>
<feature type="transmembrane region" description="Helical" evidence="1">
    <location>
        <begin position="90"/>
        <end position="110"/>
    </location>
</feature>
<dbReference type="EMBL" id="CDRZ01000234">
    <property type="protein sequence ID" value="CEO89141.1"/>
    <property type="molecule type" value="Genomic_DNA"/>
</dbReference>
<feature type="transmembrane region" description="Helical" evidence="1">
    <location>
        <begin position="303"/>
        <end position="321"/>
    </location>
</feature>
<protein>
    <recommendedName>
        <fullName evidence="4">Sulphur transport domain-containing protein</fullName>
    </recommendedName>
</protein>
<keyword evidence="3" id="KW-1185">Reference proteome</keyword>
<feature type="transmembrane region" description="Helical" evidence="1">
    <location>
        <begin position="61"/>
        <end position="78"/>
    </location>
</feature>
<evidence type="ECO:0008006" key="4">
    <source>
        <dbReference type="Google" id="ProtNLM"/>
    </source>
</evidence>
<feature type="transmembrane region" description="Helical" evidence="1">
    <location>
        <begin position="122"/>
        <end position="139"/>
    </location>
</feature>
<gene>
    <name evidence="2" type="ORF">SSCH_380013</name>
</gene>
<dbReference type="NCBIfam" id="TIGR04112">
    <property type="entry name" value="seleno_YedE"/>
    <property type="match status" value="1"/>
</dbReference>
<organism evidence="2 3">
    <name type="scientific">Syntrophaceticus schinkii</name>
    <dbReference type="NCBI Taxonomy" id="499207"/>
    <lineage>
        <taxon>Bacteria</taxon>
        <taxon>Bacillati</taxon>
        <taxon>Bacillota</taxon>
        <taxon>Clostridia</taxon>
        <taxon>Thermoanaerobacterales</taxon>
        <taxon>Thermoanaerobacterales Family III. Incertae Sedis</taxon>
        <taxon>Syntrophaceticus</taxon>
    </lineage>
</organism>
<feature type="transmembrane region" description="Helical" evidence="1">
    <location>
        <begin position="151"/>
        <end position="172"/>
    </location>
</feature>
<feature type="transmembrane region" description="Helical" evidence="1">
    <location>
        <begin position="269"/>
        <end position="291"/>
    </location>
</feature>
<keyword evidence="1" id="KW-0472">Membrane</keyword>
<feature type="transmembrane region" description="Helical" evidence="1">
    <location>
        <begin position="233"/>
        <end position="257"/>
    </location>
</feature>
<dbReference type="Proteomes" id="UP000046155">
    <property type="component" value="Unassembled WGS sequence"/>
</dbReference>
<dbReference type="InterPro" id="IPR007272">
    <property type="entry name" value="Sulf_transp_TsuA/YedE"/>
</dbReference>
<feature type="transmembrane region" description="Helical" evidence="1">
    <location>
        <begin position="6"/>
        <end position="23"/>
    </location>
</feature>
<name>A0A0B7MME0_9FIRM</name>
<dbReference type="InterPro" id="IPR026366">
    <property type="entry name" value="Seleno_YedE"/>
</dbReference>
<evidence type="ECO:0000313" key="2">
    <source>
        <dbReference type="EMBL" id="CEO89141.1"/>
    </source>
</evidence>
<sequence length="355" mass="36822">MDRRDWLVICTGLLIGVLAALLVKWGNPQNMGFCIACFLRDIAGGLGLHRAGIVQYLRPEIPGLVLGATLAALIGREFKSKGGSGTIIRFLLGIFMMIGALVFLGCPLRMLLRLGGGDLNALLGLAGFVVGIVAGIEFLKRGFNLGRAQTGSLAAALIMPLVSVVIILLVIYKPLFNAEVGGPIFTSAKGPGSLFAPLAISLAAGLIVGFLAQRARLCLSGGIRDYALTKDTYLLKGYGAIFVGVLIANLILGYFNLGFVDQPVAHTDGVWNFMGMALVGLAGILAGGCPLRQLIMSGQGDTDGGITVLGMVAGAAIAHNFMLASSPAGPTPYGKIVVIIGLIICAGIGWVCREA</sequence>
<dbReference type="RefSeq" id="WP_232294319.1">
    <property type="nucleotide sequence ID" value="NZ_CDRZ01000234.1"/>
</dbReference>
<evidence type="ECO:0000256" key="1">
    <source>
        <dbReference type="SAM" id="Phobius"/>
    </source>
</evidence>